<dbReference type="AlphaFoldDB" id="T5ACS5"/>
<comment type="subcellular location">
    <subcellularLocation>
        <location evidence="1">Membrane</location>
        <topology evidence="1">Multi-pass membrane protein</topology>
    </subcellularLocation>
</comment>
<dbReference type="OrthoDB" id="448280at2759"/>
<evidence type="ECO:0000256" key="4">
    <source>
        <dbReference type="ARBA" id="ARBA00023136"/>
    </source>
</evidence>
<evidence type="ECO:0000256" key="5">
    <source>
        <dbReference type="SAM" id="Phobius"/>
    </source>
</evidence>
<name>T5ACS5_OPHSC</name>
<feature type="transmembrane region" description="Helical" evidence="5">
    <location>
        <begin position="20"/>
        <end position="40"/>
    </location>
</feature>
<evidence type="ECO:0000256" key="1">
    <source>
        <dbReference type="ARBA" id="ARBA00004141"/>
    </source>
</evidence>
<evidence type="ECO:0000313" key="7">
    <source>
        <dbReference type="Proteomes" id="UP000019374"/>
    </source>
</evidence>
<dbReference type="GO" id="GO:0016020">
    <property type="term" value="C:membrane"/>
    <property type="evidence" value="ECO:0007669"/>
    <property type="project" value="UniProtKB-SubCell"/>
</dbReference>
<evidence type="ECO:0000256" key="3">
    <source>
        <dbReference type="ARBA" id="ARBA00022989"/>
    </source>
</evidence>
<keyword evidence="2 5" id="KW-0812">Transmembrane</keyword>
<dbReference type="eggNOG" id="KOG1558">
    <property type="taxonomic scope" value="Eukaryota"/>
</dbReference>
<gene>
    <name evidence="6" type="ORF">OCS_04101</name>
</gene>
<dbReference type="Proteomes" id="UP000019374">
    <property type="component" value="Unassembled WGS sequence"/>
</dbReference>
<evidence type="ECO:0000313" key="6">
    <source>
        <dbReference type="EMBL" id="EQL00191.1"/>
    </source>
</evidence>
<dbReference type="HOGENOM" id="CLU_027089_4_2_1"/>
<reference evidence="6 7" key="1">
    <citation type="journal article" date="2013" name="Chin. Sci. Bull.">
        <title>Genome survey uncovers the secrets of sex and lifestyle in caterpillar fungus.</title>
        <authorList>
            <person name="Hu X."/>
            <person name="Zhang Y."/>
            <person name="Xiao G."/>
            <person name="Zheng P."/>
            <person name="Xia Y."/>
            <person name="Zhang X."/>
            <person name="St Leger R.J."/>
            <person name="Liu X."/>
            <person name="Wang C."/>
        </authorList>
    </citation>
    <scope>NUCLEOTIDE SEQUENCE [LARGE SCALE GENOMIC DNA]</scope>
    <source>
        <strain evidence="7">Co18 / CGMCC 3.14243</strain>
        <tissue evidence="6">Fruit-body</tissue>
    </source>
</reference>
<feature type="transmembrane region" description="Helical" evidence="5">
    <location>
        <begin position="52"/>
        <end position="71"/>
    </location>
</feature>
<proteinExistence type="predicted"/>
<evidence type="ECO:0000256" key="2">
    <source>
        <dbReference type="ARBA" id="ARBA00022692"/>
    </source>
</evidence>
<protein>
    <submittedName>
        <fullName evidence="6">Membrane zinc transporter</fullName>
    </submittedName>
</protein>
<dbReference type="EMBL" id="KE652914">
    <property type="protein sequence ID" value="EQL00191.1"/>
    <property type="molecule type" value="Genomic_DNA"/>
</dbReference>
<keyword evidence="4 5" id="KW-0472">Membrane</keyword>
<keyword evidence="3 5" id="KW-1133">Transmembrane helix</keyword>
<sequence>MGAKPADAATQKLINGVFDSISAGILMYTGLVELLAHEFMLNSRMRRAPLRIQLSAFACVALGVATMALLAKWA</sequence>
<organism evidence="6 7">
    <name type="scientific">Ophiocordyceps sinensis (strain Co18 / CGMCC 3.14243)</name>
    <name type="common">Yarsagumba caterpillar fungus</name>
    <name type="synonym">Hirsutella sinensis</name>
    <dbReference type="NCBI Taxonomy" id="911162"/>
    <lineage>
        <taxon>Eukaryota</taxon>
        <taxon>Fungi</taxon>
        <taxon>Dikarya</taxon>
        <taxon>Ascomycota</taxon>
        <taxon>Pezizomycotina</taxon>
        <taxon>Sordariomycetes</taxon>
        <taxon>Hypocreomycetidae</taxon>
        <taxon>Hypocreales</taxon>
        <taxon>Ophiocordycipitaceae</taxon>
        <taxon>Ophiocordyceps</taxon>
    </lineage>
</organism>
<dbReference type="GO" id="GO:0046873">
    <property type="term" value="F:metal ion transmembrane transporter activity"/>
    <property type="evidence" value="ECO:0007669"/>
    <property type="project" value="InterPro"/>
</dbReference>
<dbReference type="Pfam" id="PF02535">
    <property type="entry name" value="Zip"/>
    <property type="match status" value="1"/>
</dbReference>
<dbReference type="InterPro" id="IPR003689">
    <property type="entry name" value="ZIP"/>
</dbReference>
<accession>T5ACS5</accession>